<protein>
    <submittedName>
        <fullName evidence="1">Uncharacterized protein</fullName>
    </submittedName>
</protein>
<accession>A0A195C1I8</accession>
<evidence type="ECO:0000313" key="2">
    <source>
        <dbReference type="Proteomes" id="UP000078542"/>
    </source>
</evidence>
<gene>
    <name evidence="1" type="ORF">ALC62_14720</name>
</gene>
<name>A0A195C1I8_9HYME</name>
<sequence length="162" mass="18603">LSKKLLVNTYTLILMTLRSDHNEIQIAQKNDILLSSPLTAYFIFISGQKRDIFAATSPNLWVILCNIHSTQHSEYKCCCLTRSRLRLCNHILWSEKIFKQRDFSAGEICSSDVSSSLLMSPSFTDEVGMDVEFDLSKSKPVTYTRDIRSMNLLHQFETMVLN</sequence>
<dbReference type="EMBL" id="KQ978350">
    <property type="protein sequence ID" value="KYM94739.1"/>
    <property type="molecule type" value="Genomic_DNA"/>
</dbReference>
<evidence type="ECO:0000313" key="1">
    <source>
        <dbReference type="EMBL" id="KYM94739.1"/>
    </source>
</evidence>
<dbReference type="Proteomes" id="UP000078542">
    <property type="component" value="Unassembled WGS sequence"/>
</dbReference>
<keyword evidence="2" id="KW-1185">Reference proteome</keyword>
<reference evidence="1 2" key="1">
    <citation type="submission" date="2016-03" db="EMBL/GenBank/DDBJ databases">
        <title>Cyphomyrmex costatus WGS genome.</title>
        <authorList>
            <person name="Nygaard S."/>
            <person name="Hu H."/>
            <person name="Boomsma J."/>
            <person name="Zhang G."/>
        </authorList>
    </citation>
    <scope>NUCLEOTIDE SEQUENCE [LARGE SCALE GENOMIC DNA]</scope>
    <source>
        <strain evidence="1">MS0001</strain>
        <tissue evidence="1">Whole body</tissue>
    </source>
</reference>
<proteinExistence type="predicted"/>
<feature type="non-terminal residue" evidence="1">
    <location>
        <position position="1"/>
    </location>
</feature>
<dbReference type="AlphaFoldDB" id="A0A195C1I8"/>
<organism evidence="1 2">
    <name type="scientific">Cyphomyrmex costatus</name>
    <dbReference type="NCBI Taxonomy" id="456900"/>
    <lineage>
        <taxon>Eukaryota</taxon>
        <taxon>Metazoa</taxon>
        <taxon>Ecdysozoa</taxon>
        <taxon>Arthropoda</taxon>
        <taxon>Hexapoda</taxon>
        <taxon>Insecta</taxon>
        <taxon>Pterygota</taxon>
        <taxon>Neoptera</taxon>
        <taxon>Endopterygota</taxon>
        <taxon>Hymenoptera</taxon>
        <taxon>Apocrita</taxon>
        <taxon>Aculeata</taxon>
        <taxon>Formicoidea</taxon>
        <taxon>Formicidae</taxon>
        <taxon>Myrmicinae</taxon>
        <taxon>Cyphomyrmex</taxon>
    </lineage>
</organism>